<evidence type="ECO:0000313" key="2">
    <source>
        <dbReference type="EMBL" id="GED11972.1"/>
    </source>
</evidence>
<dbReference type="EMBL" id="BJNZ01000045">
    <property type="protein sequence ID" value="GED11972.1"/>
    <property type="molecule type" value="Genomic_DNA"/>
</dbReference>
<gene>
    <name evidence="2" type="primary">acpP_2</name>
    <name evidence="2" type="ORF">CCE02nite_39710</name>
</gene>
<accession>A0A4Y4E303</accession>
<dbReference type="SUPFAM" id="SSF47336">
    <property type="entry name" value="ACP-like"/>
    <property type="match status" value="1"/>
</dbReference>
<dbReference type="AlphaFoldDB" id="A0A4Y4E303"/>
<feature type="domain" description="Carrier" evidence="1">
    <location>
        <begin position="15"/>
        <end position="95"/>
    </location>
</feature>
<reference evidence="2 3" key="1">
    <citation type="submission" date="2019-06" db="EMBL/GenBank/DDBJ databases">
        <title>Whole genome shotgun sequence of Cellulosimicrobium cellulans NBRC 15516.</title>
        <authorList>
            <person name="Hosoyama A."/>
            <person name="Uohara A."/>
            <person name="Ohji S."/>
            <person name="Ichikawa N."/>
        </authorList>
    </citation>
    <scope>NUCLEOTIDE SEQUENCE [LARGE SCALE GENOMIC DNA]</scope>
    <source>
        <strain evidence="2 3">NBRC 15516</strain>
    </source>
</reference>
<dbReference type="Pfam" id="PF00550">
    <property type="entry name" value="PP-binding"/>
    <property type="match status" value="1"/>
</dbReference>
<dbReference type="Proteomes" id="UP000316659">
    <property type="component" value="Unassembled WGS sequence"/>
</dbReference>
<organism evidence="2 3">
    <name type="scientific">Cellulosimicrobium cellulans</name>
    <name type="common">Arthrobacter luteus</name>
    <dbReference type="NCBI Taxonomy" id="1710"/>
    <lineage>
        <taxon>Bacteria</taxon>
        <taxon>Bacillati</taxon>
        <taxon>Actinomycetota</taxon>
        <taxon>Actinomycetes</taxon>
        <taxon>Micrococcales</taxon>
        <taxon>Promicromonosporaceae</taxon>
        <taxon>Cellulosimicrobium</taxon>
    </lineage>
</organism>
<comment type="caution">
    <text evidence="2">The sequence shown here is derived from an EMBL/GenBank/DDBJ whole genome shotgun (WGS) entry which is preliminary data.</text>
</comment>
<evidence type="ECO:0000313" key="3">
    <source>
        <dbReference type="Proteomes" id="UP000316659"/>
    </source>
</evidence>
<proteinExistence type="predicted"/>
<dbReference type="InterPro" id="IPR009081">
    <property type="entry name" value="PP-bd_ACP"/>
</dbReference>
<dbReference type="PROSITE" id="PS50075">
    <property type="entry name" value="CARRIER"/>
    <property type="match status" value="1"/>
</dbReference>
<name>A0A4Y4E303_CELCE</name>
<dbReference type="RefSeq" id="WP_218027175.1">
    <property type="nucleotide sequence ID" value="NZ_BJNZ01000045.1"/>
</dbReference>
<evidence type="ECO:0000259" key="1">
    <source>
        <dbReference type="PROSITE" id="PS50075"/>
    </source>
</evidence>
<dbReference type="Gene3D" id="1.10.1200.10">
    <property type="entry name" value="ACP-like"/>
    <property type="match status" value="1"/>
</dbReference>
<dbReference type="InterPro" id="IPR036736">
    <property type="entry name" value="ACP-like_sf"/>
</dbReference>
<sequence length="98" mass="10595">MSIGTPTNTESQESLGRERVVGAVVEALSSVLGRPLPDVTDATRLFDDLDLDSTSVLGLLMALEDSLDMEVDPESLEQHHLESVGSLTDFVVEHSTRN</sequence>
<protein>
    <submittedName>
        <fullName evidence="2">Acyl carrier protein</fullName>
    </submittedName>
</protein>